<dbReference type="EMBL" id="AJLR01000042">
    <property type="protein sequence ID" value="EKN68068.1"/>
    <property type="molecule type" value="Genomic_DNA"/>
</dbReference>
<keyword evidence="2" id="KW-1185">Reference proteome</keyword>
<dbReference type="CDD" id="cd08054">
    <property type="entry name" value="gp6"/>
    <property type="match status" value="1"/>
</dbReference>
<dbReference type="Pfam" id="PF05135">
    <property type="entry name" value="Phage_connect_1"/>
    <property type="match status" value="1"/>
</dbReference>
<organism evidence="1 2">
    <name type="scientific">Schinkia azotoformans LMG 9581</name>
    <dbReference type="NCBI Taxonomy" id="1131731"/>
    <lineage>
        <taxon>Bacteria</taxon>
        <taxon>Bacillati</taxon>
        <taxon>Bacillota</taxon>
        <taxon>Bacilli</taxon>
        <taxon>Bacillales</taxon>
        <taxon>Bacillaceae</taxon>
        <taxon>Calidifontibacillus/Schinkia group</taxon>
        <taxon>Schinkia</taxon>
    </lineage>
</organism>
<dbReference type="InterPro" id="IPR006450">
    <property type="entry name" value="Phage_HK97_gp6-like"/>
</dbReference>
<proteinExistence type="predicted"/>
<dbReference type="AlphaFoldDB" id="K6DIZ7"/>
<evidence type="ECO:0000313" key="1">
    <source>
        <dbReference type="EMBL" id="EKN68068.1"/>
    </source>
</evidence>
<dbReference type="NCBIfam" id="TIGR01560">
    <property type="entry name" value="put_DNA_pack"/>
    <property type="match status" value="1"/>
</dbReference>
<accession>K6DIZ7</accession>
<dbReference type="PATRIC" id="fig|1131731.3.peg.1272"/>
<reference evidence="1 2" key="1">
    <citation type="journal article" date="2012" name="Front. Microbiol.">
        <title>Redundancy and modularity in membrane-associated dissimilatory nitrate reduction in Bacillus.</title>
        <authorList>
            <person name="Heylen K."/>
            <person name="Keltjens J."/>
        </authorList>
    </citation>
    <scope>NUCLEOTIDE SEQUENCE [LARGE SCALE GENOMIC DNA]</scope>
    <source>
        <strain evidence="1 2">LMG 9581</strain>
    </source>
</reference>
<gene>
    <name evidence="1" type="ORF">BAZO_06109</name>
</gene>
<comment type="caution">
    <text evidence="1">The sequence shown here is derived from an EMBL/GenBank/DDBJ whole genome shotgun (WGS) entry which is preliminary data.</text>
</comment>
<dbReference type="Gene3D" id="1.10.3230.30">
    <property type="entry name" value="Phage gp6-like head-tail connector protein"/>
    <property type="match status" value="1"/>
</dbReference>
<dbReference type="Proteomes" id="UP000006315">
    <property type="component" value="Unassembled WGS sequence"/>
</dbReference>
<evidence type="ECO:0008006" key="3">
    <source>
        <dbReference type="Google" id="ProtNLM"/>
    </source>
</evidence>
<evidence type="ECO:0000313" key="2">
    <source>
        <dbReference type="Proteomes" id="UP000006315"/>
    </source>
</evidence>
<name>K6DIZ7_SCHAZ</name>
<dbReference type="STRING" id="1131731.BAZO_06109"/>
<protein>
    <recommendedName>
        <fullName evidence="3">Phage gp6-like head-tail connector protein</fullName>
    </recommendedName>
</protein>
<dbReference type="InterPro" id="IPR021146">
    <property type="entry name" value="Phage_gp6-like_head-tail"/>
</dbReference>
<sequence>MKISEITTQNIKDYARISFNDDDELISNIMIAVKAYIKSYTGLSDEIVDTKEDLSIAFMILCAEMYDNREFTVQKDKVNVVVQSILDLYSVNLL</sequence>